<dbReference type="InterPro" id="IPR001647">
    <property type="entry name" value="HTH_TetR"/>
</dbReference>
<dbReference type="PRINTS" id="PR00455">
    <property type="entry name" value="HTHTETR"/>
</dbReference>
<keyword evidence="2 4" id="KW-0238">DNA-binding</keyword>
<dbReference type="EMBL" id="JBHSNC010000055">
    <property type="protein sequence ID" value="MFC5531604.1"/>
    <property type="molecule type" value="Genomic_DNA"/>
</dbReference>
<evidence type="ECO:0000313" key="7">
    <source>
        <dbReference type="Proteomes" id="UP001596108"/>
    </source>
</evidence>
<evidence type="ECO:0000256" key="4">
    <source>
        <dbReference type="PROSITE-ProRule" id="PRU00335"/>
    </source>
</evidence>
<organism evidence="6 7">
    <name type="scientific">Cohnella yongneupensis</name>
    <dbReference type="NCBI Taxonomy" id="425006"/>
    <lineage>
        <taxon>Bacteria</taxon>
        <taxon>Bacillati</taxon>
        <taxon>Bacillota</taxon>
        <taxon>Bacilli</taxon>
        <taxon>Bacillales</taxon>
        <taxon>Paenibacillaceae</taxon>
        <taxon>Cohnella</taxon>
    </lineage>
</organism>
<dbReference type="InterPro" id="IPR009057">
    <property type="entry name" value="Homeodomain-like_sf"/>
</dbReference>
<name>A0ABW0R526_9BACL</name>
<dbReference type="Proteomes" id="UP001596108">
    <property type="component" value="Unassembled WGS sequence"/>
</dbReference>
<sequence>MSPKDEVIANRKDQILQCAAALFADQGYYKTTTAHVASAAGVTQPYVFHFFKSKEQLYLTVLEHAFERMRLAFSTVDAPPAELSHRMGSAFNDLMATHRSEMLLLMQCFTTPEPEVRQFSRDKFSLIYDTIKARYEQAGIPNPAHETSMFISCGMIITLAEVLSLPKLIPWGDIR</sequence>
<accession>A0ABW0R526</accession>
<dbReference type="PANTHER" id="PTHR30055:SF234">
    <property type="entry name" value="HTH-TYPE TRANSCRIPTIONAL REGULATOR BETI"/>
    <property type="match status" value="1"/>
</dbReference>
<dbReference type="Pfam" id="PF00440">
    <property type="entry name" value="TetR_N"/>
    <property type="match status" value="1"/>
</dbReference>
<comment type="caution">
    <text evidence="6">The sequence shown here is derived from an EMBL/GenBank/DDBJ whole genome shotgun (WGS) entry which is preliminary data.</text>
</comment>
<dbReference type="RefSeq" id="WP_378113562.1">
    <property type="nucleotide sequence ID" value="NZ_JBHSNC010000055.1"/>
</dbReference>
<feature type="domain" description="HTH tetR-type" evidence="5">
    <location>
        <begin position="9"/>
        <end position="69"/>
    </location>
</feature>
<dbReference type="PROSITE" id="PS50977">
    <property type="entry name" value="HTH_TETR_2"/>
    <property type="match status" value="1"/>
</dbReference>
<keyword evidence="7" id="KW-1185">Reference proteome</keyword>
<protein>
    <submittedName>
        <fullName evidence="6">TetR/AcrR family transcriptional regulator</fullName>
    </submittedName>
</protein>
<reference evidence="7" key="1">
    <citation type="journal article" date="2019" name="Int. J. Syst. Evol. Microbiol.">
        <title>The Global Catalogue of Microorganisms (GCM) 10K type strain sequencing project: providing services to taxonomists for standard genome sequencing and annotation.</title>
        <authorList>
            <consortium name="The Broad Institute Genomics Platform"/>
            <consortium name="The Broad Institute Genome Sequencing Center for Infectious Disease"/>
            <person name="Wu L."/>
            <person name="Ma J."/>
        </authorList>
    </citation>
    <scope>NUCLEOTIDE SEQUENCE [LARGE SCALE GENOMIC DNA]</scope>
    <source>
        <strain evidence="7">CGMCC 1.18578</strain>
    </source>
</reference>
<keyword evidence="1" id="KW-0805">Transcription regulation</keyword>
<dbReference type="PANTHER" id="PTHR30055">
    <property type="entry name" value="HTH-TYPE TRANSCRIPTIONAL REGULATOR RUTR"/>
    <property type="match status" value="1"/>
</dbReference>
<evidence type="ECO:0000256" key="3">
    <source>
        <dbReference type="ARBA" id="ARBA00023163"/>
    </source>
</evidence>
<evidence type="ECO:0000256" key="2">
    <source>
        <dbReference type="ARBA" id="ARBA00023125"/>
    </source>
</evidence>
<proteinExistence type="predicted"/>
<dbReference type="InterPro" id="IPR023772">
    <property type="entry name" value="DNA-bd_HTH_TetR-type_CS"/>
</dbReference>
<feature type="DNA-binding region" description="H-T-H motif" evidence="4">
    <location>
        <begin position="32"/>
        <end position="51"/>
    </location>
</feature>
<dbReference type="InterPro" id="IPR050109">
    <property type="entry name" value="HTH-type_TetR-like_transc_reg"/>
</dbReference>
<dbReference type="SUPFAM" id="SSF46689">
    <property type="entry name" value="Homeodomain-like"/>
    <property type="match status" value="1"/>
</dbReference>
<keyword evidence="3" id="KW-0804">Transcription</keyword>
<dbReference type="Gene3D" id="1.10.357.10">
    <property type="entry name" value="Tetracycline Repressor, domain 2"/>
    <property type="match status" value="1"/>
</dbReference>
<evidence type="ECO:0000259" key="5">
    <source>
        <dbReference type="PROSITE" id="PS50977"/>
    </source>
</evidence>
<gene>
    <name evidence="6" type="ORF">ACFPQ4_19465</name>
</gene>
<evidence type="ECO:0000256" key="1">
    <source>
        <dbReference type="ARBA" id="ARBA00023015"/>
    </source>
</evidence>
<evidence type="ECO:0000313" key="6">
    <source>
        <dbReference type="EMBL" id="MFC5531604.1"/>
    </source>
</evidence>
<dbReference type="PROSITE" id="PS01081">
    <property type="entry name" value="HTH_TETR_1"/>
    <property type="match status" value="1"/>
</dbReference>